<dbReference type="Proteomes" id="UP000308197">
    <property type="component" value="Unassembled WGS sequence"/>
</dbReference>
<accession>A0A5C3PFG1</accession>
<evidence type="ECO:0000313" key="2">
    <source>
        <dbReference type="Proteomes" id="UP000308197"/>
    </source>
</evidence>
<proteinExistence type="predicted"/>
<keyword evidence="2" id="KW-1185">Reference proteome</keyword>
<sequence>MASTSTEQNSTTRPNSEVFAEKFPSFDHRAQVVSPFEQELKRDVEFIEKLNAMLLELVIDFHAWSAARPVFESDKTADVLEKEVKSLVDTEKEQEKTRQRLNKFITQIKLALVALTGLAPP</sequence>
<gene>
    <name evidence="1" type="ORF">K466DRAFT_575339</name>
</gene>
<dbReference type="AlphaFoldDB" id="A0A5C3PFG1"/>
<dbReference type="EMBL" id="ML211111">
    <property type="protein sequence ID" value="TFK88474.1"/>
    <property type="molecule type" value="Genomic_DNA"/>
</dbReference>
<name>A0A5C3PFG1_9APHY</name>
<dbReference type="InParanoid" id="A0A5C3PFG1"/>
<evidence type="ECO:0000313" key="1">
    <source>
        <dbReference type="EMBL" id="TFK88474.1"/>
    </source>
</evidence>
<protein>
    <submittedName>
        <fullName evidence="1">Uncharacterized protein</fullName>
    </submittedName>
</protein>
<organism evidence="1 2">
    <name type="scientific">Polyporus arcularius HHB13444</name>
    <dbReference type="NCBI Taxonomy" id="1314778"/>
    <lineage>
        <taxon>Eukaryota</taxon>
        <taxon>Fungi</taxon>
        <taxon>Dikarya</taxon>
        <taxon>Basidiomycota</taxon>
        <taxon>Agaricomycotina</taxon>
        <taxon>Agaricomycetes</taxon>
        <taxon>Polyporales</taxon>
        <taxon>Polyporaceae</taxon>
        <taxon>Polyporus</taxon>
    </lineage>
</organism>
<reference evidence="1 2" key="1">
    <citation type="journal article" date="2019" name="Nat. Ecol. Evol.">
        <title>Megaphylogeny resolves global patterns of mushroom evolution.</title>
        <authorList>
            <person name="Varga T."/>
            <person name="Krizsan K."/>
            <person name="Foldi C."/>
            <person name="Dima B."/>
            <person name="Sanchez-Garcia M."/>
            <person name="Sanchez-Ramirez S."/>
            <person name="Szollosi G.J."/>
            <person name="Szarkandi J.G."/>
            <person name="Papp V."/>
            <person name="Albert L."/>
            <person name="Andreopoulos W."/>
            <person name="Angelini C."/>
            <person name="Antonin V."/>
            <person name="Barry K.W."/>
            <person name="Bougher N.L."/>
            <person name="Buchanan P."/>
            <person name="Buyck B."/>
            <person name="Bense V."/>
            <person name="Catcheside P."/>
            <person name="Chovatia M."/>
            <person name="Cooper J."/>
            <person name="Damon W."/>
            <person name="Desjardin D."/>
            <person name="Finy P."/>
            <person name="Geml J."/>
            <person name="Haridas S."/>
            <person name="Hughes K."/>
            <person name="Justo A."/>
            <person name="Karasinski D."/>
            <person name="Kautmanova I."/>
            <person name="Kiss B."/>
            <person name="Kocsube S."/>
            <person name="Kotiranta H."/>
            <person name="LaButti K.M."/>
            <person name="Lechner B.E."/>
            <person name="Liimatainen K."/>
            <person name="Lipzen A."/>
            <person name="Lukacs Z."/>
            <person name="Mihaltcheva S."/>
            <person name="Morgado L.N."/>
            <person name="Niskanen T."/>
            <person name="Noordeloos M.E."/>
            <person name="Ohm R.A."/>
            <person name="Ortiz-Santana B."/>
            <person name="Ovrebo C."/>
            <person name="Racz N."/>
            <person name="Riley R."/>
            <person name="Savchenko A."/>
            <person name="Shiryaev A."/>
            <person name="Soop K."/>
            <person name="Spirin V."/>
            <person name="Szebenyi C."/>
            <person name="Tomsovsky M."/>
            <person name="Tulloss R.E."/>
            <person name="Uehling J."/>
            <person name="Grigoriev I.V."/>
            <person name="Vagvolgyi C."/>
            <person name="Papp T."/>
            <person name="Martin F.M."/>
            <person name="Miettinen O."/>
            <person name="Hibbett D.S."/>
            <person name="Nagy L.G."/>
        </authorList>
    </citation>
    <scope>NUCLEOTIDE SEQUENCE [LARGE SCALE GENOMIC DNA]</scope>
    <source>
        <strain evidence="1 2">HHB13444</strain>
    </source>
</reference>